<accession>A0A5C7WJ94</accession>
<evidence type="ECO:0000256" key="1">
    <source>
        <dbReference type="SAM" id="MobiDB-lite"/>
    </source>
</evidence>
<name>A0A5C7WJ94_METME</name>
<evidence type="ECO:0000313" key="2">
    <source>
        <dbReference type="EMBL" id="TXI37817.1"/>
    </source>
</evidence>
<gene>
    <name evidence="2" type="ORF">E6Q51_02530</name>
</gene>
<organism evidence="2 3">
    <name type="scientific">Methylophilus methylotrophus</name>
    <name type="common">Bacterium W3A1</name>
    <dbReference type="NCBI Taxonomy" id="17"/>
    <lineage>
        <taxon>Bacteria</taxon>
        <taxon>Pseudomonadati</taxon>
        <taxon>Pseudomonadota</taxon>
        <taxon>Betaproteobacteria</taxon>
        <taxon>Nitrosomonadales</taxon>
        <taxon>Methylophilaceae</taxon>
        <taxon>Methylophilus</taxon>
    </lineage>
</organism>
<protein>
    <submittedName>
        <fullName evidence="2">Uncharacterized protein</fullName>
    </submittedName>
</protein>
<proteinExistence type="predicted"/>
<reference evidence="2 3" key="1">
    <citation type="submission" date="2018-09" db="EMBL/GenBank/DDBJ databases">
        <title>Metagenome Assembled Genomes from an Advanced Water Purification Facility.</title>
        <authorList>
            <person name="Stamps B.W."/>
            <person name="Spear J.R."/>
        </authorList>
    </citation>
    <scope>NUCLEOTIDE SEQUENCE [LARGE SCALE GENOMIC DNA]</scope>
    <source>
        <strain evidence="2">Bin_42_2</strain>
    </source>
</reference>
<dbReference type="AlphaFoldDB" id="A0A5C7WJ94"/>
<dbReference type="EMBL" id="SSGG01000042">
    <property type="protein sequence ID" value="TXI37817.1"/>
    <property type="molecule type" value="Genomic_DNA"/>
</dbReference>
<feature type="region of interest" description="Disordered" evidence="1">
    <location>
        <begin position="1"/>
        <end position="25"/>
    </location>
</feature>
<dbReference type="Proteomes" id="UP000321374">
    <property type="component" value="Unassembled WGS sequence"/>
</dbReference>
<sequence>MVTKETESGMDQALPNQETAADTIRSPEQNARLIAVIFVHHFGLFAGETLTAVKLSGAWYEKHKGQTDLVEGLEYAKAKRWIYSVDEAFTLTEAGFQVGHEAE</sequence>
<comment type="caution">
    <text evidence="2">The sequence shown here is derived from an EMBL/GenBank/DDBJ whole genome shotgun (WGS) entry which is preliminary data.</text>
</comment>
<dbReference type="STRING" id="1122236.GCA_000378225_02444"/>
<evidence type="ECO:0000313" key="3">
    <source>
        <dbReference type="Proteomes" id="UP000321374"/>
    </source>
</evidence>